<evidence type="ECO:0000313" key="5">
    <source>
        <dbReference type="Proteomes" id="UP000614601"/>
    </source>
</evidence>
<dbReference type="EMBL" id="CAJFDH010000002">
    <property type="protein sequence ID" value="CAD5211008.1"/>
    <property type="molecule type" value="Genomic_DNA"/>
</dbReference>
<dbReference type="InterPro" id="IPR001680">
    <property type="entry name" value="WD40_rpt"/>
</dbReference>
<dbReference type="PANTHER" id="PTHR46866">
    <property type="entry name" value="GH12955P"/>
    <property type="match status" value="1"/>
</dbReference>
<feature type="domain" description="BEACH" evidence="3">
    <location>
        <begin position="215"/>
        <end position="477"/>
    </location>
</feature>
<feature type="repeat" description="WD" evidence="2">
    <location>
        <begin position="1125"/>
        <end position="1166"/>
    </location>
</feature>
<evidence type="ECO:0000256" key="2">
    <source>
        <dbReference type="PROSITE-ProRule" id="PRU00221"/>
    </source>
</evidence>
<evidence type="ECO:0000256" key="1">
    <source>
        <dbReference type="ARBA" id="ARBA00022574"/>
    </source>
</evidence>
<dbReference type="PANTHER" id="PTHR46866:SF1">
    <property type="entry name" value="GH12955P"/>
    <property type="match status" value="1"/>
</dbReference>
<dbReference type="Gene3D" id="2.130.10.10">
    <property type="entry name" value="YVTN repeat-like/Quinoprotein amine dehydrogenase"/>
    <property type="match status" value="2"/>
</dbReference>
<dbReference type="InterPro" id="IPR000409">
    <property type="entry name" value="BEACH_dom"/>
</dbReference>
<dbReference type="SMART" id="SM01026">
    <property type="entry name" value="Beach"/>
    <property type="match status" value="1"/>
</dbReference>
<dbReference type="PROSITE" id="PS50082">
    <property type="entry name" value="WD_REPEATS_2"/>
    <property type="match status" value="1"/>
</dbReference>
<dbReference type="PROSITE" id="PS50197">
    <property type="entry name" value="BEACH"/>
    <property type="match status" value="1"/>
</dbReference>
<dbReference type="Proteomes" id="UP000783686">
    <property type="component" value="Unassembled WGS sequence"/>
</dbReference>
<protein>
    <recommendedName>
        <fullName evidence="3">BEACH domain-containing protein</fullName>
    </recommendedName>
</protein>
<dbReference type="Pfam" id="PF12894">
    <property type="entry name" value="ANAPC4_WD40"/>
    <property type="match status" value="1"/>
</dbReference>
<gene>
    <name evidence="4" type="ORF">BOKJ2_LOCUS3479</name>
</gene>
<dbReference type="InterPro" id="IPR015943">
    <property type="entry name" value="WD40/YVTN_repeat-like_dom_sf"/>
</dbReference>
<dbReference type="SUPFAM" id="SSF81837">
    <property type="entry name" value="BEACH domain"/>
    <property type="match status" value="1"/>
</dbReference>
<accession>A0A811K6G6</accession>
<dbReference type="SMART" id="SM00320">
    <property type="entry name" value="WD40"/>
    <property type="match status" value="4"/>
</dbReference>
<dbReference type="SUPFAM" id="SSF50978">
    <property type="entry name" value="WD40 repeat-like"/>
    <property type="match status" value="1"/>
</dbReference>
<name>A0A811K6G6_9BILA</name>
<comment type="caution">
    <text evidence="4">The sequence shown here is derived from an EMBL/GenBank/DDBJ whole genome shotgun (WGS) entry which is preliminary data.</text>
</comment>
<dbReference type="SUPFAM" id="SSF48371">
    <property type="entry name" value="ARM repeat"/>
    <property type="match status" value="1"/>
</dbReference>
<keyword evidence="5" id="KW-1185">Reference proteome</keyword>
<proteinExistence type="predicted"/>
<dbReference type="CDD" id="cd06071">
    <property type="entry name" value="Beach"/>
    <property type="match status" value="1"/>
</dbReference>
<sequence length="1417" mass="161450">MDIQIVVAIVKKCVNSEDGQVDITINSRKFVVEIVTLKPESLFNTSLSSSLVESVHGAVDCQYEHRKTDSDLEVFQKIAENIGVSWVKVTEDFNTDVTYRRTCSSSHLRPVLCFIELWDCVRIVFYGHDKLESLYSYALHSFQTIKTESPVFNILLYQLVNIQEFLASKKIYPIFSPHSINADSNLWLKISLDKLLRQNNFSLLGDTLAEVEKSVKDVDYSRLWEITRAWRDWKISNYEYINILNQFSGRVHGDPHKHPIFPWVVDFTTFEGGYRDLTKSKYRIQKGDAQLIEQYKRQPAHHIPELLSELSYTMYRARIESKDNLIRFVRKQWLPEAYPANMRRLFETTPDECVPEFYDDPNVFKSIHNDLSDLQIPEWTETPEDFIKWHRAMLESEEVSANLHKWIDLVFGYLLSGPEAVEALNVHLCFVRVAPSDRTVGAVQLFTNPHPKRKLRSELDEVASPDEATLGYPDEYFPIDRCDMVKPGESFNLSQLLEQFYKKHGGVKEYVQESIISIGVTIVELCLPEFCRDLSEDASFEDRYARAQGLVINRPNRIPRHIKKAIRILLNVSEEDNELNKYSLTSSLRNLLFLPHQVFPVHAQLSTYHAIDIDLMDAICNQDDKRIETYYMERVDILKDCVEFSDYSSLWVDYFIDLLQDLRFAVNVCRKLFYRISEFTGIEDVKVMIPPISRLFEYNIPELAKLFERHFLIQLSMRFGTKEFFNSFLPRVIEALLSIDRNLSDVSRESVLWLSKRYGPILTGKHITPNILKLLALCFSDQKKSVVSAKEMNLDLHVEGDKSAKLVVNCLVDLAVIYGPSVITLHYLPYCADLIDQGLRRLNLASESALISSMELVQSCCDCLSDKQLMDDLNELIVDRIFIPMSRLLSSQNVTFSSDDARRLLACKAVRSFHLLACRLGGENVQKYMKVVLQKLFSTFSMLYDIEREEGRDLFKVGEGAPPQLVVTFCPEFASLLLKAFSRICGRKYLIELIPDPVLVTHLASTCSADLENGKVVVISSKTAFESLSSLLKLSQVVETPPSLSMVASFGSGNRLCLQEDMSDEYSRDVMPSSFDPGSNNSLHSKMVGSDMSPHLSENWVQRFRSALSATSDDLTFDQISLVTYSGHTNAIKKIRVLDNENSFISASADKTVKVWSIKTSEEASQSQWTYRNHTKPIQDVLFMPVSSTIVSADSSVHVWDPFRGSVIHQAGWPTGSSDQSIVSLQKIDNYSIAAGSSHDHVVRVMDIRMGAWSYHYLAGLQQSNSIGIKCLAASPSGQKLAVALNNGSISLIDSRTGKLMALSFQQNADLFNIEWLDETHFASLYLDHSVTVWQIASGLKSCYKLNEVAQSLVRYSDEQFLTLNANRMRFYRGEKCHNEVKLRSEFIQGQISVIAPLTLNNMFLVGSSSGMMRLSC</sequence>
<dbReference type="Pfam" id="PF02138">
    <property type="entry name" value="Beach"/>
    <property type="match status" value="1"/>
</dbReference>
<dbReference type="Pfam" id="PF00400">
    <property type="entry name" value="WD40"/>
    <property type="match status" value="2"/>
</dbReference>
<dbReference type="Gene3D" id="1.10.1540.10">
    <property type="entry name" value="BEACH domain"/>
    <property type="match status" value="1"/>
</dbReference>
<dbReference type="OrthoDB" id="29306at2759"/>
<evidence type="ECO:0000259" key="3">
    <source>
        <dbReference type="PROSITE" id="PS50197"/>
    </source>
</evidence>
<dbReference type="InterPro" id="IPR016024">
    <property type="entry name" value="ARM-type_fold"/>
</dbReference>
<dbReference type="PROSITE" id="PS50294">
    <property type="entry name" value="WD_REPEATS_REGION"/>
    <property type="match status" value="1"/>
</dbReference>
<dbReference type="InterPro" id="IPR036372">
    <property type="entry name" value="BEACH_dom_sf"/>
</dbReference>
<dbReference type="InterPro" id="IPR024977">
    <property type="entry name" value="Apc4-like_WD40_dom"/>
</dbReference>
<keyword evidence="1 2" id="KW-0853">WD repeat</keyword>
<evidence type="ECO:0000313" key="4">
    <source>
        <dbReference type="EMBL" id="CAD5211008.1"/>
    </source>
</evidence>
<dbReference type="Proteomes" id="UP000614601">
    <property type="component" value="Unassembled WGS sequence"/>
</dbReference>
<dbReference type="InterPro" id="IPR036322">
    <property type="entry name" value="WD40_repeat_dom_sf"/>
</dbReference>
<dbReference type="EMBL" id="CAJFCW020000002">
    <property type="protein sequence ID" value="CAG9092537.1"/>
    <property type="molecule type" value="Genomic_DNA"/>
</dbReference>
<reference evidence="4" key="1">
    <citation type="submission" date="2020-09" db="EMBL/GenBank/DDBJ databases">
        <authorList>
            <person name="Kikuchi T."/>
        </authorList>
    </citation>
    <scope>NUCLEOTIDE SEQUENCE</scope>
    <source>
        <strain evidence="4">SH1</strain>
    </source>
</reference>
<organism evidence="4 5">
    <name type="scientific">Bursaphelenchus okinawaensis</name>
    <dbReference type="NCBI Taxonomy" id="465554"/>
    <lineage>
        <taxon>Eukaryota</taxon>
        <taxon>Metazoa</taxon>
        <taxon>Ecdysozoa</taxon>
        <taxon>Nematoda</taxon>
        <taxon>Chromadorea</taxon>
        <taxon>Rhabditida</taxon>
        <taxon>Tylenchina</taxon>
        <taxon>Tylenchomorpha</taxon>
        <taxon>Aphelenchoidea</taxon>
        <taxon>Aphelenchoididae</taxon>
        <taxon>Bursaphelenchus</taxon>
    </lineage>
</organism>